<evidence type="ECO:0000313" key="11">
    <source>
        <dbReference type="Proteomes" id="UP000192578"/>
    </source>
</evidence>
<evidence type="ECO:0000256" key="9">
    <source>
        <dbReference type="SAM" id="Phobius"/>
    </source>
</evidence>
<evidence type="ECO:0000256" key="2">
    <source>
        <dbReference type="ARBA" id="ARBA00007647"/>
    </source>
</evidence>
<proteinExistence type="inferred from homology"/>
<accession>A0A1W0WNL3</accession>
<dbReference type="InterPro" id="IPR008166">
    <property type="entry name" value="Glyco_transf_92"/>
</dbReference>
<feature type="transmembrane region" description="Helical" evidence="9">
    <location>
        <begin position="12"/>
        <end position="31"/>
    </location>
</feature>
<evidence type="ECO:0000256" key="5">
    <source>
        <dbReference type="ARBA" id="ARBA00022692"/>
    </source>
</evidence>
<evidence type="ECO:0000313" key="10">
    <source>
        <dbReference type="EMBL" id="OQV16810.1"/>
    </source>
</evidence>
<dbReference type="Proteomes" id="UP000192578">
    <property type="component" value="Unassembled WGS sequence"/>
</dbReference>
<feature type="compositionally biased region" description="Pro residues" evidence="8">
    <location>
        <begin position="741"/>
        <end position="754"/>
    </location>
</feature>
<name>A0A1W0WNL3_HYPEX</name>
<evidence type="ECO:0008006" key="12">
    <source>
        <dbReference type="Google" id="ProtNLM"/>
    </source>
</evidence>
<keyword evidence="11" id="KW-1185">Reference proteome</keyword>
<dbReference type="EMBL" id="MTYJ01000069">
    <property type="protein sequence ID" value="OQV16810.1"/>
    <property type="molecule type" value="Genomic_DNA"/>
</dbReference>
<comment type="caution">
    <text evidence="10">The sequence shown here is derived from an EMBL/GenBank/DDBJ whole genome shotgun (WGS) entry which is preliminary data.</text>
</comment>
<dbReference type="GO" id="GO:0005737">
    <property type="term" value="C:cytoplasm"/>
    <property type="evidence" value="ECO:0007669"/>
    <property type="project" value="TreeGrafter"/>
</dbReference>
<dbReference type="Pfam" id="PF01697">
    <property type="entry name" value="Glyco_transf_92"/>
    <property type="match status" value="2"/>
</dbReference>
<keyword evidence="6 9" id="KW-1133">Transmembrane helix</keyword>
<sequence>MIEDPPKQSLKNHLLNLAIGCGTFFLCGLLFTTNTNFPSHRGTHFWPGRAIIKRTAAARPSVVVLPTFKWQKIFEDFYVYSAYYTQGNSTAEVHAVILGPTKDKGFWQTTDCFCDFRSVARRDNATQQEGVLRRARLERLPEGHADEGRNISAGRLRCRIPPTVGNQSHWDEMTVKCRYVKALTSGTATLAISHFKERPSVPRKMSFAHCGAPIFGGYDRPAALVEFVEYYRLMGVERFFWYPVNVSLRSETVLEHYVRDGVMEVIRWTMPRAVGERVHNFGQLAQIYDCILRTGLEYDYTVNSDLDEFFGTSQFPATFASIVRKGSLDCVVIRSSFMDCDGSHVRDHAQQSGEAVLQTSTVDRRDSYVFATAVRSKYVCRGRRKGSRHAQLERLPEDHRDEGCSIAAGRLRCRLPAAEDDETWADVEVRCRSTKLNRTGAVRLAISYISYTTRGSIPRELSFAHCGPPIYGQYDRPAAVVEFVEYYKLMGVGRFFWYPMNVSNRTQTVLDYYVREGVMELTNWTIPEEVGARVHYFGQLAQIYDCFLKTSMQYDYTINCGGLDEFFGTSKLPATFASIAHNGSLDCVVVRSSLLELQSTFADQIDRFSGQPVMQTSSIVLRTPIFFEPNIRSKYLCRGRYVDLPRIHFVEKFHKKQGLAVDHPAPEETLLLHYRWCNGCMKATVKDPADDPPERMNILALLSLQAKVKDPEEESFVRALAMWAIGQLADHSSEQRDGNLPPHPHPTPPPPPPISSTIMRGDTGSNSRTYVTRVSNWMTDVCLPILADLDEFFGTSKLPATFASIVHNGSLDCVVVQSSLLELQSTFADQIDRFSGQPVMQTSSIVLRDIYIFEPNIRSKYLCRGRYVDLPRIHFVEKFHNKQGLAVDHPAPEETLLLHYRWCNGCMKATVKESRGMIHRERMNIL</sequence>
<evidence type="ECO:0000256" key="6">
    <source>
        <dbReference type="ARBA" id="ARBA00022989"/>
    </source>
</evidence>
<protein>
    <recommendedName>
        <fullName evidence="12">Glycosyltransferase family 92 protein</fullName>
    </recommendedName>
</protein>
<comment type="similarity">
    <text evidence="2">Belongs to the glycosyltransferase 92 family.</text>
</comment>
<evidence type="ECO:0000256" key="7">
    <source>
        <dbReference type="ARBA" id="ARBA00023136"/>
    </source>
</evidence>
<keyword evidence="7 9" id="KW-0472">Membrane</keyword>
<keyword evidence="4" id="KW-0808">Transferase</keyword>
<organism evidence="10 11">
    <name type="scientific">Hypsibius exemplaris</name>
    <name type="common">Freshwater tardigrade</name>
    <dbReference type="NCBI Taxonomy" id="2072580"/>
    <lineage>
        <taxon>Eukaryota</taxon>
        <taxon>Metazoa</taxon>
        <taxon>Ecdysozoa</taxon>
        <taxon>Tardigrada</taxon>
        <taxon>Eutardigrada</taxon>
        <taxon>Parachela</taxon>
        <taxon>Hypsibioidea</taxon>
        <taxon>Hypsibiidae</taxon>
        <taxon>Hypsibius</taxon>
    </lineage>
</organism>
<dbReference type="AlphaFoldDB" id="A0A1W0WNL3"/>
<evidence type="ECO:0000256" key="1">
    <source>
        <dbReference type="ARBA" id="ARBA00004167"/>
    </source>
</evidence>
<comment type="subcellular location">
    <subcellularLocation>
        <location evidence="1">Membrane</location>
        <topology evidence="1">Single-pass membrane protein</topology>
    </subcellularLocation>
</comment>
<gene>
    <name evidence="10" type="ORF">BV898_08983</name>
</gene>
<evidence type="ECO:0000256" key="3">
    <source>
        <dbReference type="ARBA" id="ARBA00022676"/>
    </source>
</evidence>
<evidence type="ECO:0000256" key="4">
    <source>
        <dbReference type="ARBA" id="ARBA00022679"/>
    </source>
</evidence>
<evidence type="ECO:0000256" key="8">
    <source>
        <dbReference type="SAM" id="MobiDB-lite"/>
    </source>
</evidence>
<dbReference type="GO" id="GO:0016020">
    <property type="term" value="C:membrane"/>
    <property type="evidence" value="ECO:0007669"/>
    <property type="project" value="UniProtKB-SubCell"/>
</dbReference>
<dbReference type="PANTHER" id="PTHR21461:SF40">
    <property type="entry name" value="GLYCOSYLTRANSFERASE FAMILY 92 PROTEIN"/>
    <property type="match status" value="1"/>
</dbReference>
<feature type="non-terminal residue" evidence="10">
    <location>
        <position position="1"/>
    </location>
</feature>
<keyword evidence="5 9" id="KW-0812">Transmembrane</keyword>
<dbReference type="OrthoDB" id="2526284at2759"/>
<feature type="region of interest" description="Disordered" evidence="8">
    <location>
        <begin position="731"/>
        <end position="766"/>
    </location>
</feature>
<dbReference type="PANTHER" id="PTHR21461">
    <property type="entry name" value="GLYCOSYLTRANSFERASE FAMILY 92 PROTEIN"/>
    <property type="match status" value="1"/>
</dbReference>
<keyword evidence="3" id="KW-0328">Glycosyltransferase</keyword>
<reference evidence="11" key="1">
    <citation type="submission" date="2017-01" db="EMBL/GenBank/DDBJ databases">
        <title>Comparative genomics of anhydrobiosis in the tardigrade Hypsibius dujardini.</title>
        <authorList>
            <person name="Yoshida Y."/>
            <person name="Koutsovoulos G."/>
            <person name="Laetsch D."/>
            <person name="Stevens L."/>
            <person name="Kumar S."/>
            <person name="Horikawa D."/>
            <person name="Ishino K."/>
            <person name="Komine S."/>
            <person name="Tomita M."/>
            <person name="Blaxter M."/>
            <person name="Arakawa K."/>
        </authorList>
    </citation>
    <scope>NUCLEOTIDE SEQUENCE [LARGE SCALE GENOMIC DNA]</scope>
    <source>
        <strain evidence="11">Z151</strain>
    </source>
</reference>
<dbReference type="GO" id="GO:0016757">
    <property type="term" value="F:glycosyltransferase activity"/>
    <property type="evidence" value="ECO:0007669"/>
    <property type="project" value="UniProtKB-KW"/>
</dbReference>